<evidence type="ECO:0000313" key="1">
    <source>
        <dbReference type="EMBL" id="SKB51914.1"/>
    </source>
</evidence>
<name>A0A1T5BXP5_9SPHI</name>
<gene>
    <name evidence="1" type="ORF">SAMN05660226_01843</name>
</gene>
<organism evidence="1 2">
    <name type="scientific">Parapedobacter luteus</name>
    <dbReference type="NCBI Taxonomy" id="623280"/>
    <lineage>
        <taxon>Bacteria</taxon>
        <taxon>Pseudomonadati</taxon>
        <taxon>Bacteroidota</taxon>
        <taxon>Sphingobacteriia</taxon>
        <taxon>Sphingobacteriales</taxon>
        <taxon>Sphingobacteriaceae</taxon>
        <taxon>Parapedobacter</taxon>
    </lineage>
</organism>
<dbReference type="Proteomes" id="UP000190541">
    <property type="component" value="Unassembled WGS sequence"/>
</dbReference>
<protein>
    <submittedName>
        <fullName evidence="1">Uncharacterized protein</fullName>
    </submittedName>
</protein>
<dbReference type="EMBL" id="FUYS01000003">
    <property type="protein sequence ID" value="SKB51914.1"/>
    <property type="molecule type" value="Genomic_DNA"/>
</dbReference>
<dbReference type="RefSeq" id="WP_079716500.1">
    <property type="nucleotide sequence ID" value="NZ_FUYS01000003.1"/>
</dbReference>
<evidence type="ECO:0000313" key="2">
    <source>
        <dbReference type="Proteomes" id="UP000190541"/>
    </source>
</evidence>
<reference evidence="1 2" key="1">
    <citation type="submission" date="2017-02" db="EMBL/GenBank/DDBJ databases">
        <authorList>
            <person name="Peterson S.W."/>
        </authorList>
    </citation>
    <scope>NUCLEOTIDE SEQUENCE [LARGE SCALE GENOMIC DNA]</scope>
    <source>
        <strain evidence="1 2">DSM 22899</strain>
    </source>
</reference>
<sequence>MRTVTLEILNDKAMSLLRDLEQLKLLRFRKDSQQATKQAKKKVTFDAVAIDTTGFKFDRDEANER</sequence>
<keyword evidence="2" id="KW-1185">Reference proteome</keyword>
<dbReference type="AlphaFoldDB" id="A0A1T5BXP5"/>
<dbReference type="STRING" id="623280.SAMN05660226_01843"/>
<proteinExistence type="predicted"/>
<accession>A0A1T5BXP5</accession>